<dbReference type="PANTHER" id="PTHR33055">
    <property type="entry name" value="TRANSPOSASE FOR INSERTION SEQUENCE ELEMENT IS1111A"/>
    <property type="match status" value="1"/>
</dbReference>
<proteinExistence type="predicted"/>
<dbReference type="RefSeq" id="WP_092586224.1">
    <property type="nucleotide sequence ID" value="NZ_FMTM01000005.1"/>
</dbReference>
<dbReference type="NCBIfam" id="NF033542">
    <property type="entry name" value="transpos_IS110"/>
    <property type="match status" value="1"/>
</dbReference>
<name>A0A1G4SB26_9HYPH</name>
<sequence>MEAQVSVVGLDIAKSVFQVHAADSVGKAIIRRRLKREEVETFFRKLPPSLVALEACPGSHFWARLLCDIGHDVRLLPAQYVRPYVKTNKSDAADAEAICEAVTRPTMRFVPIKEEMQQEVLVLHRVREMLIRQRTQLINSIRGHLAEFGIIAPNRAHNIGLLTKLIEDEEFDELPAVARHALRYLVEQLREVKTKLFRIDRDLIRVVKGSDACRRLMTIPGVGVVTATALVSSMREPSDFKSGRHFAAWLGLVPRQHSTGGKENLGGISKRGDGYLRRLLIHGSRSIMRWRGRSWNWLSKLRDRRPANVAAVAIANKTARVVWALLMFGGTYGHPGKGATMRAA</sequence>
<dbReference type="Proteomes" id="UP000199542">
    <property type="component" value="Unassembled WGS sequence"/>
</dbReference>
<dbReference type="EMBL" id="FMTM01000005">
    <property type="protein sequence ID" value="SCW66157.1"/>
    <property type="molecule type" value="Genomic_DNA"/>
</dbReference>
<evidence type="ECO:0000313" key="3">
    <source>
        <dbReference type="EMBL" id="SCW66157.1"/>
    </source>
</evidence>
<dbReference type="InterPro" id="IPR002525">
    <property type="entry name" value="Transp_IS110-like_N"/>
</dbReference>
<evidence type="ECO:0000259" key="2">
    <source>
        <dbReference type="Pfam" id="PF02371"/>
    </source>
</evidence>
<dbReference type="GO" id="GO:0003677">
    <property type="term" value="F:DNA binding"/>
    <property type="evidence" value="ECO:0007669"/>
    <property type="project" value="InterPro"/>
</dbReference>
<evidence type="ECO:0000313" key="4">
    <source>
        <dbReference type="Proteomes" id="UP000199542"/>
    </source>
</evidence>
<dbReference type="InterPro" id="IPR003346">
    <property type="entry name" value="Transposase_20"/>
</dbReference>
<evidence type="ECO:0000259" key="1">
    <source>
        <dbReference type="Pfam" id="PF01548"/>
    </source>
</evidence>
<dbReference type="InterPro" id="IPR047650">
    <property type="entry name" value="Transpos_IS110"/>
</dbReference>
<accession>A0A1G4SB26</accession>
<dbReference type="AlphaFoldDB" id="A0A1G4SB26"/>
<dbReference type="GO" id="GO:0006313">
    <property type="term" value="P:DNA transposition"/>
    <property type="evidence" value="ECO:0007669"/>
    <property type="project" value="InterPro"/>
</dbReference>
<organism evidence="3 4">
    <name type="scientific">Rhizobium mongolense subsp. loessense</name>
    <dbReference type="NCBI Taxonomy" id="158890"/>
    <lineage>
        <taxon>Bacteria</taxon>
        <taxon>Pseudomonadati</taxon>
        <taxon>Pseudomonadota</taxon>
        <taxon>Alphaproteobacteria</taxon>
        <taxon>Hyphomicrobiales</taxon>
        <taxon>Rhizobiaceae</taxon>
        <taxon>Rhizobium/Agrobacterium group</taxon>
        <taxon>Rhizobium</taxon>
    </lineage>
</organism>
<reference evidence="3 4" key="1">
    <citation type="submission" date="2016-10" db="EMBL/GenBank/DDBJ databases">
        <authorList>
            <person name="de Groot N.N."/>
        </authorList>
    </citation>
    <scope>NUCLEOTIDE SEQUENCE [LARGE SCALE GENOMIC DNA]</scope>
    <source>
        <strain evidence="3 4">CGMCC 1.3401</strain>
    </source>
</reference>
<feature type="domain" description="Transposase IS110-like N-terminal" evidence="1">
    <location>
        <begin position="8"/>
        <end position="148"/>
    </location>
</feature>
<dbReference type="Pfam" id="PF02371">
    <property type="entry name" value="Transposase_20"/>
    <property type="match status" value="1"/>
</dbReference>
<dbReference type="PANTHER" id="PTHR33055:SF3">
    <property type="entry name" value="PUTATIVE TRANSPOSASE FOR IS117-RELATED"/>
    <property type="match status" value="1"/>
</dbReference>
<feature type="domain" description="Transposase IS116/IS110/IS902 C-terminal" evidence="2">
    <location>
        <begin position="213"/>
        <end position="291"/>
    </location>
</feature>
<gene>
    <name evidence="3" type="ORF">SAMN02927900_03554</name>
</gene>
<dbReference type="Pfam" id="PF01548">
    <property type="entry name" value="DEDD_Tnp_IS110"/>
    <property type="match status" value="1"/>
</dbReference>
<protein>
    <submittedName>
        <fullName evidence="3">Transposase</fullName>
    </submittedName>
</protein>
<dbReference type="GO" id="GO:0004803">
    <property type="term" value="F:transposase activity"/>
    <property type="evidence" value="ECO:0007669"/>
    <property type="project" value="InterPro"/>
</dbReference>